<name>A0A643FIQ1_9BURK</name>
<reference evidence="1 2" key="1">
    <citation type="submission" date="2020-10" db="EMBL/GenBank/DDBJ databases">
        <title>Complete genome sequence of Cupriavidus basilensis CCUG 49340T.</title>
        <authorList>
            <person name="Salva-Serra F."/>
            <person name="Donoso R.A."/>
            <person name="Cho K.H."/>
            <person name="Yoo J.A."/>
            <person name="Lee K."/>
            <person name="Yoon S.-H."/>
            <person name="Perez-Pantoja D."/>
            <person name="Moore E.R.B."/>
        </authorList>
    </citation>
    <scope>NUCLEOTIDE SEQUENCE [LARGE SCALE GENOMIC DNA]</scope>
    <source>
        <strain evidence="2">CCUG 49340</strain>
    </source>
</reference>
<gene>
    <name evidence="1" type="ORF">F7R26_011295</name>
</gene>
<dbReference type="SUPFAM" id="SSF160719">
    <property type="entry name" value="gpW/gp25-like"/>
    <property type="match status" value="1"/>
</dbReference>
<sequence>MTQQLLNDIDHWVGNDLGVSPTGDLGQASGDTRTQQRIVRRLVTNPGEYIFHPEYGAGLPAKIGQNADLPALRALIRSQVLMEDAVARQPEPEVDLQQINSGFAVTVRYTSATTRKPVTLSFDVNR</sequence>
<dbReference type="EMBL" id="CP062803">
    <property type="protein sequence ID" value="QOT74851.1"/>
    <property type="molecule type" value="Genomic_DNA"/>
</dbReference>
<organism evidence="1 2">
    <name type="scientific">Cupriavidus basilensis</name>
    <dbReference type="NCBI Taxonomy" id="68895"/>
    <lineage>
        <taxon>Bacteria</taxon>
        <taxon>Pseudomonadati</taxon>
        <taxon>Pseudomonadota</taxon>
        <taxon>Betaproteobacteria</taxon>
        <taxon>Burkholderiales</taxon>
        <taxon>Burkholderiaceae</taxon>
        <taxon>Cupriavidus</taxon>
    </lineage>
</organism>
<dbReference type="AlphaFoldDB" id="A0A643FIQ1"/>
<dbReference type="Proteomes" id="UP000397656">
    <property type="component" value="Chromosome 1"/>
</dbReference>
<accession>A0A643FIQ1</accession>
<dbReference type="GeneID" id="98401491"/>
<dbReference type="Gene3D" id="3.10.450.40">
    <property type="match status" value="1"/>
</dbReference>
<dbReference type="RefSeq" id="WP_150993035.1">
    <property type="nucleotide sequence ID" value="NZ_CP062803.1"/>
</dbReference>
<proteinExistence type="predicted"/>
<protein>
    <submittedName>
        <fullName evidence="1">Phage tail protein</fullName>
    </submittedName>
</protein>
<evidence type="ECO:0000313" key="1">
    <source>
        <dbReference type="EMBL" id="QOT74851.1"/>
    </source>
</evidence>
<evidence type="ECO:0000313" key="2">
    <source>
        <dbReference type="Proteomes" id="UP000397656"/>
    </source>
</evidence>